<name>K0S010_THAOC</name>
<proteinExistence type="predicted"/>
<feature type="region of interest" description="Disordered" evidence="1">
    <location>
        <begin position="42"/>
        <end position="129"/>
    </location>
</feature>
<evidence type="ECO:0000313" key="3">
    <source>
        <dbReference type="Proteomes" id="UP000266841"/>
    </source>
</evidence>
<dbReference type="Proteomes" id="UP000266841">
    <property type="component" value="Unassembled WGS sequence"/>
</dbReference>
<evidence type="ECO:0000256" key="1">
    <source>
        <dbReference type="SAM" id="MobiDB-lite"/>
    </source>
</evidence>
<feature type="non-terminal residue" evidence="2">
    <location>
        <position position="1"/>
    </location>
</feature>
<feature type="compositionally biased region" description="Basic and acidic residues" evidence="1">
    <location>
        <begin position="112"/>
        <end position="129"/>
    </location>
</feature>
<sequence length="129" mass="13619">VARKEHYSPPAREDGAGPFECLSVSLVSGGCVDGPAWDVSVVPGPAAGDRAEPGVDGPGPPQEEQGERQAPWTLHVPTSPCNTAMSNDAHEGHRSSYLPRRAKMNEALASEQRSEAALRASERAHAMLP</sequence>
<organism evidence="2 3">
    <name type="scientific">Thalassiosira oceanica</name>
    <name type="common">Marine diatom</name>
    <dbReference type="NCBI Taxonomy" id="159749"/>
    <lineage>
        <taxon>Eukaryota</taxon>
        <taxon>Sar</taxon>
        <taxon>Stramenopiles</taxon>
        <taxon>Ochrophyta</taxon>
        <taxon>Bacillariophyta</taxon>
        <taxon>Coscinodiscophyceae</taxon>
        <taxon>Thalassiosirophycidae</taxon>
        <taxon>Thalassiosirales</taxon>
        <taxon>Thalassiosiraceae</taxon>
        <taxon>Thalassiosira</taxon>
    </lineage>
</organism>
<dbReference type="AlphaFoldDB" id="K0S010"/>
<accession>K0S010</accession>
<reference evidence="2 3" key="1">
    <citation type="journal article" date="2012" name="Genome Biol.">
        <title>Genome and low-iron response of an oceanic diatom adapted to chronic iron limitation.</title>
        <authorList>
            <person name="Lommer M."/>
            <person name="Specht M."/>
            <person name="Roy A.S."/>
            <person name="Kraemer L."/>
            <person name="Andreson R."/>
            <person name="Gutowska M.A."/>
            <person name="Wolf J."/>
            <person name="Bergner S.V."/>
            <person name="Schilhabel M.B."/>
            <person name="Klostermeier U.C."/>
            <person name="Beiko R.G."/>
            <person name="Rosenstiel P."/>
            <person name="Hippler M."/>
            <person name="Laroche J."/>
        </authorList>
    </citation>
    <scope>NUCLEOTIDE SEQUENCE [LARGE SCALE GENOMIC DNA]</scope>
    <source>
        <strain evidence="2 3">CCMP1005</strain>
    </source>
</reference>
<dbReference type="EMBL" id="AGNL01024649">
    <property type="protein sequence ID" value="EJK58630.1"/>
    <property type="molecule type" value="Genomic_DNA"/>
</dbReference>
<gene>
    <name evidence="2" type="ORF">THAOC_21229</name>
</gene>
<keyword evidence="3" id="KW-1185">Reference proteome</keyword>
<protein>
    <submittedName>
        <fullName evidence="2">Uncharacterized protein</fullName>
    </submittedName>
</protein>
<comment type="caution">
    <text evidence="2">The sequence shown here is derived from an EMBL/GenBank/DDBJ whole genome shotgun (WGS) entry which is preliminary data.</text>
</comment>
<evidence type="ECO:0000313" key="2">
    <source>
        <dbReference type="EMBL" id="EJK58630.1"/>
    </source>
</evidence>